<dbReference type="Proteomes" id="UP000694044">
    <property type="component" value="Unassembled WGS sequence"/>
</dbReference>
<keyword evidence="4" id="KW-1185">Reference proteome</keyword>
<sequence>MERRKRAYSVLQFSTFFLALVVAHQGRVVRGPPQRPEWIVPSQDEDMAPVTGSEGARAYDAPTREGYDSYLYAGGYMYTYGIGPSTGFAGSSLACGRTCRHASGVAVQSWRLAGWSGPGQERLPLTLRQERDVCYCGARPFQRPPSQSDKSSLLQENRFQTQHSPCPSVTSKQNAFRQAYGALRGSTAARDDRVHHPLGLIFLAMTPNDAANRLMHTEAYQFWMIVEREPFVEWFSVHGFAFFNAGYMTVLVKLFMFRSIIKRANRGVIPKSWYVVVAEWCKLQLPVGCRSGWI</sequence>
<evidence type="ECO:0000313" key="3">
    <source>
        <dbReference type="EMBL" id="KAG7378798.1"/>
    </source>
</evidence>
<gene>
    <name evidence="3" type="ORF">PHYPSEUDO_009495</name>
</gene>
<feature type="signal peptide" evidence="2">
    <location>
        <begin position="1"/>
        <end position="23"/>
    </location>
</feature>
<feature type="transmembrane region" description="Helical" evidence="1">
    <location>
        <begin position="234"/>
        <end position="256"/>
    </location>
</feature>
<keyword evidence="1" id="KW-0472">Membrane</keyword>
<proteinExistence type="predicted"/>
<reference evidence="3" key="1">
    <citation type="submission" date="2021-02" db="EMBL/GenBank/DDBJ databases">
        <authorList>
            <person name="Palmer J.M."/>
        </authorList>
    </citation>
    <scope>NUCLEOTIDE SEQUENCE</scope>
    <source>
        <strain evidence="3">SCRP734</strain>
    </source>
</reference>
<evidence type="ECO:0000256" key="2">
    <source>
        <dbReference type="SAM" id="SignalP"/>
    </source>
</evidence>
<evidence type="ECO:0000256" key="1">
    <source>
        <dbReference type="SAM" id="Phobius"/>
    </source>
</evidence>
<protein>
    <submittedName>
        <fullName evidence="3">Uncharacterized protein</fullName>
    </submittedName>
</protein>
<evidence type="ECO:0000313" key="4">
    <source>
        <dbReference type="Proteomes" id="UP000694044"/>
    </source>
</evidence>
<keyword evidence="2" id="KW-0732">Signal</keyword>
<name>A0A8T1VF88_9STRA</name>
<dbReference type="EMBL" id="JAGDFM010000395">
    <property type="protein sequence ID" value="KAG7378798.1"/>
    <property type="molecule type" value="Genomic_DNA"/>
</dbReference>
<keyword evidence="1" id="KW-1133">Transmembrane helix</keyword>
<comment type="caution">
    <text evidence="3">The sequence shown here is derived from an EMBL/GenBank/DDBJ whole genome shotgun (WGS) entry which is preliminary data.</text>
</comment>
<feature type="chain" id="PRO_5035893203" evidence="2">
    <location>
        <begin position="24"/>
        <end position="294"/>
    </location>
</feature>
<dbReference type="AlphaFoldDB" id="A0A8T1VF88"/>
<keyword evidence="1" id="KW-0812">Transmembrane</keyword>
<dbReference type="OrthoDB" id="110687at2759"/>
<organism evidence="3 4">
    <name type="scientific">Phytophthora pseudosyringae</name>
    <dbReference type="NCBI Taxonomy" id="221518"/>
    <lineage>
        <taxon>Eukaryota</taxon>
        <taxon>Sar</taxon>
        <taxon>Stramenopiles</taxon>
        <taxon>Oomycota</taxon>
        <taxon>Peronosporomycetes</taxon>
        <taxon>Peronosporales</taxon>
        <taxon>Peronosporaceae</taxon>
        <taxon>Phytophthora</taxon>
    </lineage>
</organism>
<accession>A0A8T1VF88</accession>